<evidence type="ECO:0000313" key="1">
    <source>
        <dbReference type="EMBL" id="ANZ66490.1"/>
    </source>
</evidence>
<sequence length="198" mass="23002">MTALKINNRSYRDFQIPEGYQVVYDQLVSRNGKQVHLRRYQPADLPEEALNREHVTVMYDDDGFLYSYNALTHPLSGPMPDEKEAYGIAEHVWQDVDPDYRKRLEQLRILDGQTRSYVNAAGETVSFPLLWAKYANTIDYGSYEWIGLGPTSEIVEFERLNIWDYPAGRQKTEMWYGDDWILAHRGQGPQLKAPLPKA</sequence>
<organism evidence="1 2">
    <name type="scientific">Secundilactobacillus paracollinoides</name>
    <dbReference type="NCBI Taxonomy" id="240427"/>
    <lineage>
        <taxon>Bacteria</taxon>
        <taxon>Bacillati</taxon>
        <taxon>Bacillota</taxon>
        <taxon>Bacilli</taxon>
        <taxon>Lactobacillales</taxon>
        <taxon>Lactobacillaceae</taxon>
        <taxon>Secundilactobacillus</taxon>
    </lineage>
</organism>
<dbReference type="RefSeq" id="WP_054711773.1">
    <property type="nucleotide sequence ID" value="NZ_CP014912.1"/>
</dbReference>
<accession>A0A1B2IWT2</accession>
<evidence type="ECO:0000313" key="2">
    <source>
        <dbReference type="Proteomes" id="UP000093267"/>
    </source>
</evidence>
<proteinExistence type="predicted"/>
<keyword evidence="2" id="KW-1185">Reference proteome</keyword>
<dbReference type="KEGG" id="lpd:AYR62_13660"/>
<gene>
    <name evidence="1" type="ORF">AYR63_04640</name>
</gene>
<dbReference type="Proteomes" id="UP000093267">
    <property type="component" value="Chromosome"/>
</dbReference>
<dbReference type="EMBL" id="CP014924">
    <property type="protein sequence ID" value="ANZ66490.1"/>
    <property type="molecule type" value="Genomic_DNA"/>
</dbReference>
<protein>
    <submittedName>
        <fullName evidence="1">Uncharacterized protein</fullName>
    </submittedName>
</protein>
<name>A0A1B2IWT2_9LACO</name>
<dbReference type="OrthoDB" id="7061608at2"/>
<reference evidence="1 2" key="1">
    <citation type="submission" date="2016-03" db="EMBL/GenBank/DDBJ databases">
        <title>Pediococcus and Lactobacillus from brewery environment - whole genome sequencing and assembly.</title>
        <authorList>
            <person name="Behr J."/>
            <person name="Geissler A.J."/>
            <person name="Vogel R.F."/>
        </authorList>
    </citation>
    <scope>NUCLEOTIDE SEQUENCE [LARGE SCALE GENOMIC DNA]</scope>
    <source>
        <strain evidence="1 2">TMW 1.1995</strain>
    </source>
</reference>
<dbReference type="AlphaFoldDB" id="A0A1B2IWT2"/>